<feature type="binding site" evidence="3">
    <location>
        <position position="141"/>
    </location>
    <ligand>
        <name>a divalent metal cation</name>
        <dbReference type="ChEBI" id="CHEBI:60240"/>
    </ligand>
</feature>
<dbReference type="InterPro" id="IPR007837">
    <property type="entry name" value="DinB"/>
</dbReference>
<reference evidence="4" key="1">
    <citation type="submission" date="2016-08" db="EMBL/GenBank/DDBJ databases">
        <title>Complete Genome Seqeunce of Paenibacillus sp. nov. IHBB 9852 from high altitute lake of Indian trans-Himalayas.</title>
        <authorList>
            <person name="Kiran S."/>
            <person name="Swarnkar M.K."/>
            <person name="Rana A."/>
            <person name="Tewari R."/>
            <person name="Gulati A."/>
        </authorList>
    </citation>
    <scope>NUCLEOTIDE SEQUENCE [LARGE SCALE GENOMIC DNA]</scope>
    <source>
        <strain evidence="4">IHBB 9852</strain>
    </source>
</reference>
<dbReference type="Pfam" id="PF05163">
    <property type="entry name" value="DinB"/>
    <property type="match status" value="1"/>
</dbReference>
<gene>
    <name evidence="4" type="ORF">BBD41_08705</name>
</gene>
<keyword evidence="2 3" id="KW-0479">Metal-binding</keyword>
<evidence type="ECO:0000313" key="4">
    <source>
        <dbReference type="EMBL" id="ANY72660.1"/>
    </source>
</evidence>
<evidence type="ECO:0000256" key="1">
    <source>
        <dbReference type="ARBA" id="ARBA00008635"/>
    </source>
</evidence>
<dbReference type="GO" id="GO:0046872">
    <property type="term" value="F:metal ion binding"/>
    <property type="evidence" value="ECO:0007669"/>
    <property type="project" value="UniProtKB-KW"/>
</dbReference>
<dbReference type="RefSeq" id="WP_099477307.1">
    <property type="nucleotide sequence ID" value="NZ_CP016809.1"/>
</dbReference>
<dbReference type="EMBL" id="CP016809">
    <property type="protein sequence ID" value="ANY72660.1"/>
    <property type="molecule type" value="Genomic_DNA"/>
</dbReference>
<dbReference type="KEGG" id="pib:BBD41_08705"/>
<accession>A0A1B2DY58</accession>
<proteinExistence type="inferred from homology"/>
<sequence length="162" mass="18696">MSHLVEMKQLLFEELEHIVKTSSNLIMKISDEDWDYCPASNMRTLLELVHHLVSVPGTDLLIMQEKTEEEVRQLEGAIAADGGDKEKLIAWMNKGLADLKSYMNGLTDDDFLHKKTKPFYLEHGSAQAKWLIEVVTHAQHHRAQMFNYLKAQGYEVSMFDLY</sequence>
<name>A0A1B2DY58_9BACL</name>
<dbReference type="SUPFAM" id="SSF109854">
    <property type="entry name" value="DinB/YfiT-like putative metalloenzymes"/>
    <property type="match status" value="1"/>
</dbReference>
<protein>
    <submittedName>
        <fullName evidence="4">Damage-inducible protein DinB</fullName>
    </submittedName>
</protein>
<organism evidence="4">
    <name type="scientific">Paenibacillus ihbetae</name>
    <dbReference type="NCBI Taxonomy" id="1870820"/>
    <lineage>
        <taxon>Bacteria</taxon>
        <taxon>Bacillati</taxon>
        <taxon>Bacillota</taxon>
        <taxon>Bacilli</taxon>
        <taxon>Bacillales</taxon>
        <taxon>Paenibacillaceae</taxon>
        <taxon>Paenibacillus</taxon>
    </lineage>
</organism>
<dbReference type="Gene3D" id="1.20.120.450">
    <property type="entry name" value="dinb family like domain"/>
    <property type="match status" value="1"/>
</dbReference>
<feature type="binding site" evidence="3">
    <location>
        <position position="137"/>
    </location>
    <ligand>
        <name>a divalent metal cation</name>
        <dbReference type="ChEBI" id="CHEBI:60240"/>
    </ligand>
</feature>
<dbReference type="InterPro" id="IPR034660">
    <property type="entry name" value="DinB/YfiT-like"/>
</dbReference>
<evidence type="ECO:0000256" key="2">
    <source>
        <dbReference type="ARBA" id="ARBA00022723"/>
    </source>
</evidence>
<dbReference type="AlphaFoldDB" id="A0A1B2DY58"/>
<evidence type="ECO:0000256" key="3">
    <source>
        <dbReference type="PIRSR" id="PIRSR607837-1"/>
    </source>
</evidence>
<feature type="binding site" evidence="3">
    <location>
        <position position="51"/>
    </location>
    <ligand>
        <name>a divalent metal cation</name>
        <dbReference type="ChEBI" id="CHEBI:60240"/>
    </ligand>
</feature>
<comment type="similarity">
    <text evidence="1">Belongs to the DinB family.</text>
</comment>